<feature type="compositionally biased region" description="Low complexity" evidence="1">
    <location>
        <begin position="180"/>
        <end position="190"/>
    </location>
</feature>
<gene>
    <name evidence="4" type="primary">LOC100377793</name>
</gene>
<dbReference type="PROSITE" id="PS52052">
    <property type="entry name" value="PEHE"/>
    <property type="match status" value="1"/>
</dbReference>
<dbReference type="Pfam" id="PF15275">
    <property type="entry name" value="PEHE"/>
    <property type="match status" value="1"/>
</dbReference>
<dbReference type="InterPro" id="IPR026711">
    <property type="entry name" value="Msl-1"/>
</dbReference>
<protein>
    <submittedName>
        <fullName evidence="4">Male-specific lethal 1-like 1-like</fullName>
    </submittedName>
</protein>
<dbReference type="Gene3D" id="6.10.250.2000">
    <property type="match status" value="1"/>
</dbReference>
<keyword evidence="3" id="KW-1185">Reference proteome</keyword>
<dbReference type="GeneID" id="100377793"/>
<organism evidence="3 4">
    <name type="scientific">Saccoglossus kowalevskii</name>
    <name type="common">Acorn worm</name>
    <dbReference type="NCBI Taxonomy" id="10224"/>
    <lineage>
        <taxon>Eukaryota</taxon>
        <taxon>Metazoa</taxon>
        <taxon>Hemichordata</taxon>
        <taxon>Enteropneusta</taxon>
        <taxon>Harrimaniidae</taxon>
        <taxon>Saccoglossus</taxon>
    </lineage>
</organism>
<accession>A0ABM0GW89</accession>
<dbReference type="PANTHER" id="PTHR21656:SF2">
    <property type="entry name" value="MALE-SPECIFIC LETHAL 1 HOMOLOG"/>
    <property type="match status" value="1"/>
</dbReference>
<dbReference type="Proteomes" id="UP000694865">
    <property type="component" value="Unplaced"/>
</dbReference>
<dbReference type="SMART" id="SM01300">
    <property type="entry name" value="PEHE"/>
    <property type="match status" value="1"/>
</dbReference>
<sequence>MAPGNMKSDIIGPQRMKIDGRQGLLRKNMSRNSAVLGEMPSSVQHSNHSDNNTNSKAFTQDISNLKELCVAKGTPKSTNDRSLYDDEERTRMESQIKHLKELLLLHLDIIQQQQEQLLAKDRENKNLRSEKETLKCRLERMERRMSLAHKSGSSQESGSPSSRQHKLTQTQVHKRRLSEDSSSSPASKKSGLFPRTPSQKISEFLKSSTKLKADLHKKSEKLKDKEEKCFRTSLHYFSHNRVPPMLLNPIHIEDSNVLLPAWRINVIPSSTSVDGIEDISDDTFTKRHLKYEVDERKRKRWDIQRIRELRQHDLLERKVLKREQLSVQVLTTFKPSIHEAECIEVHDLLPVTAFGKPLPPLQQKHFELPWFDLKEREKEEKPRQTRRWTKK</sequence>
<dbReference type="Gene3D" id="1.20.5.170">
    <property type="match status" value="1"/>
</dbReference>
<dbReference type="PANTHER" id="PTHR21656">
    <property type="entry name" value="MALE-SPECIFIC LETHAL-1 PROTEIN"/>
    <property type="match status" value="1"/>
</dbReference>
<dbReference type="RefSeq" id="XP_002738716.1">
    <property type="nucleotide sequence ID" value="XM_002738670.2"/>
</dbReference>
<evidence type="ECO:0000313" key="4">
    <source>
        <dbReference type="RefSeq" id="XP_002738716.1"/>
    </source>
</evidence>
<evidence type="ECO:0000259" key="2">
    <source>
        <dbReference type="PROSITE" id="PS52052"/>
    </source>
</evidence>
<feature type="domain" description="PEHE" evidence="2">
    <location>
        <begin position="256"/>
        <end position="370"/>
    </location>
</feature>
<feature type="region of interest" description="Disordered" evidence="1">
    <location>
        <begin position="146"/>
        <end position="199"/>
    </location>
</feature>
<evidence type="ECO:0000313" key="3">
    <source>
        <dbReference type="Proteomes" id="UP000694865"/>
    </source>
</evidence>
<evidence type="ECO:0000256" key="1">
    <source>
        <dbReference type="SAM" id="MobiDB-lite"/>
    </source>
</evidence>
<dbReference type="InterPro" id="IPR029332">
    <property type="entry name" value="PEHE_dom"/>
</dbReference>
<feature type="compositionally biased region" description="Low complexity" evidence="1">
    <location>
        <begin position="151"/>
        <end position="162"/>
    </location>
</feature>
<proteinExistence type="predicted"/>
<name>A0ABM0GW89_SACKO</name>
<reference evidence="4" key="1">
    <citation type="submission" date="2025-08" db="UniProtKB">
        <authorList>
            <consortium name="RefSeq"/>
        </authorList>
    </citation>
    <scope>IDENTIFICATION</scope>
    <source>
        <tissue evidence="4">Testes</tissue>
    </source>
</reference>